<dbReference type="GO" id="GO:0005885">
    <property type="term" value="C:Arp2/3 protein complex"/>
    <property type="evidence" value="ECO:0007669"/>
    <property type="project" value="InterPro"/>
</dbReference>
<keyword evidence="5" id="KW-0963">Cytoplasm</keyword>
<dbReference type="GO" id="GO:0034314">
    <property type="term" value="P:Arp2/3 complex-mediated actin nucleation"/>
    <property type="evidence" value="ECO:0007669"/>
    <property type="project" value="InterPro"/>
</dbReference>
<keyword evidence="6" id="KW-0009">Actin-binding</keyword>
<accession>A0AAN8S4P6</accession>
<sequence length="192" mass="21771">LLRIVFTDDAASDENERAYHSSLVNSTQSVGNTAILPLKTQVKGPAPPCTTGTDIIDEALYYFRANVFFRTYEIKSEADRVLIYITLYITECLKKLQKCSNKNQGKSEMYTLAISKFDIPGEPGFPLNSVYAKPKTPAEADLLRQYFQQVRQETGNRVCEKVFNTEDGRPSKWWLCFSKKKFMDKSLSGPGQ</sequence>
<comment type="function">
    <text evidence="10">Component of the Arp2/3 complex, a multiprotein complex that mediates actin polymerization upon stimulation by nucleation-promoting factor (NPF). The Arp2/3 complex mediates the formation of branched actin networks in the cytoplasm, providing the force for cell motility. In addition to its role in the cytoplasmic cytoskeleton, the Arp2/3 complex also promotes actin polymerization in the nucleus, thereby regulating gene transcription and repair of damaged DNA. The Arp2/3 complex promotes homologous recombination (HR) repair in response to DNA damage by promoting nuclear actin polymerization, leading to drive motility of double-strand breaks (DSBs).</text>
</comment>
<comment type="caution">
    <text evidence="11">The sequence shown here is derived from an EMBL/GenBank/DDBJ whole genome shotgun (WGS) entry which is preliminary data.</text>
</comment>
<keyword evidence="7" id="KW-0206">Cytoskeleton</keyword>
<dbReference type="GO" id="GO:0042995">
    <property type="term" value="C:cell projection"/>
    <property type="evidence" value="ECO:0007669"/>
    <property type="project" value="UniProtKB-SubCell"/>
</dbReference>
<evidence type="ECO:0000256" key="7">
    <source>
        <dbReference type="ARBA" id="ARBA00023212"/>
    </source>
</evidence>
<evidence type="ECO:0000256" key="10">
    <source>
        <dbReference type="ARBA" id="ARBA00045382"/>
    </source>
</evidence>
<dbReference type="Gene3D" id="1.10.1760.10">
    <property type="entry name" value="Actin-related protein 2/3 complex subunit 3"/>
    <property type="match status" value="1"/>
</dbReference>
<evidence type="ECO:0000256" key="4">
    <source>
        <dbReference type="ARBA" id="ARBA00010856"/>
    </source>
</evidence>
<dbReference type="PANTHER" id="PTHR12391">
    <property type="entry name" value="ARP2/3 COMPLEX 21 KD SUBUNIT"/>
    <property type="match status" value="1"/>
</dbReference>
<gene>
    <name evidence="11" type="primary">ARPC3</name>
    <name evidence="11" type="ORF">RUM43_005338</name>
</gene>
<dbReference type="GO" id="GO:0030833">
    <property type="term" value="P:regulation of actin filament polymerization"/>
    <property type="evidence" value="ECO:0007669"/>
    <property type="project" value="InterPro"/>
</dbReference>
<evidence type="ECO:0000256" key="2">
    <source>
        <dbReference type="ARBA" id="ARBA00004245"/>
    </source>
</evidence>
<evidence type="ECO:0000256" key="5">
    <source>
        <dbReference type="ARBA" id="ARBA00022490"/>
    </source>
</evidence>
<evidence type="ECO:0000256" key="6">
    <source>
        <dbReference type="ARBA" id="ARBA00023203"/>
    </source>
</evidence>
<comment type="subcellular location">
    <subcellularLocation>
        <location evidence="3">Cell projection</location>
    </subcellularLocation>
    <subcellularLocation>
        <location evidence="2">Cytoplasm</location>
        <location evidence="2">Cytoskeleton</location>
    </subcellularLocation>
    <subcellularLocation>
        <location evidence="1">Nucleus</location>
    </subcellularLocation>
</comment>
<dbReference type="SUPFAM" id="SSF69060">
    <property type="entry name" value="Arp2/3 complex 21 kDa subunit ARPC3"/>
    <property type="match status" value="1"/>
</dbReference>
<evidence type="ECO:0000256" key="3">
    <source>
        <dbReference type="ARBA" id="ARBA00004316"/>
    </source>
</evidence>
<name>A0AAN8S4P6_POLSC</name>
<organism evidence="11 12">
    <name type="scientific">Polyplax serrata</name>
    <name type="common">Common mouse louse</name>
    <dbReference type="NCBI Taxonomy" id="468196"/>
    <lineage>
        <taxon>Eukaryota</taxon>
        <taxon>Metazoa</taxon>
        <taxon>Ecdysozoa</taxon>
        <taxon>Arthropoda</taxon>
        <taxon>Hexapoda</taxon>
        <taxon>Insecta</taxon>
        <taxon>Pterygota</taxon>
        <taxon>Neoptera</taxon>
        <taxon>Paraneoptera</taxon>
        <taxon>Psocodea</taxon>
        <taxon>Troctomorpha</taxon>
        <taxon>Phthiraptera</taxon>
        <taxon>Anoplura</taxon>
        <taxon>Polyplacidae</taxon>
        <taxon>Polyplax</taxon>
    </lineage>
</organism>
<evidence type="ECO:0000313" key="12">
    <source>
        <dbReference type="Proteomes" id="UP001372834"/>
    </source>
</evidence>
<keyword evidence="8" id="KW-0539">Nucleus</keyword>
<evidence type="ECO:0000313" key="11">
    <source>
        <dbReference type="EMBL" id="KAK6625047.1"/>
    </source>
</evidence>
<dbReference type="Pfam" id="PF04062">
    <property type="entry name" value="P21-Arc"/>
    <property type="match status" value="1"/>
</dbReference>
<protein>
    <submittedName>
        <fullName evidence="11">Actin- protein 2/3 complex subunit 3</fullName>
    </submittedName>
</protein>
<feature type="non-terminal residue" evidence="11">
    <location>
        <position position="1"/>
    </location>
</feature>
<dbReference type="Proteomes" id="UP001372834">
    <property type="component" value="Unassembled WGS sequence"/>
</dbReference>
<dbReference type="AlphaFoldDB" id="A0AAN8S4P6"/>
<keyword evidence="9" id="KW-0966">Cell projection</keyword>
<evidence type="ECO:0000256" key="8">
    <source>
        <dbReference type="ARBA" id="ARBA00023242"/>
    </source>
</evidence>
<proteinExistence type="inferred from homology"/>
<evidence type="ECO:0000256" key="1">
    <source>
        <dbReference type="ARBA" id="ARBA00004123"/>
    </source>
</evidence>
<dbReference type="FunFam" id="1.10.1760.10:FF:000001">
    <property type="entry name" value="Actin-related protein 2/3 complex subunit 3"/>
    <property type="match status" value="1"/>
</dbReference>
<dbReference type="InterPro" id="IPR036753">
    <property type="entry name" value="ARPC3_sf"/>
</dbReference>
<reference evidence="11 12" key="1">
    <citation type="submission" date="2023-10" db="EMBL/GenBank/DDBJ databases">
        <title>Genomes of two closely related lineages of the louse Polyplax serrata with different host specificities.</title>
        <authorList>
            <person name="Martinu J."/>
            <person name="Tarabai H."/>
            <person name="Stefka J."/>
            <person name="Hypsa V."/>
        </authorList>
    </citation>
    <scope>NUCLEOTIDE SEQUENCE [LARGE SCALE GENOMIC DNA]</scope>
    <source>
        <strain evidence="11">HR10_N</strain>
    </source>
</reference>
<dbReference type="PIRSF" id="PIRSF016315">
    <property type="entry name" value="ARP2/3_P21-Arc"/>
    <property type="match status" value="1"/>
</dbReference>
<comment type="similarity">
    <text evidence="4">Belongs to the ARPC3 family.</text>
</comment>
<dbReference type="EMBL" id="JAWJWE010000037">
    <property type="protein sequence ID" value="KAK6625047.1"/>
    <property type="molecule type" value="Genomic_DNA"/>
</dbReference>
<dbReference type="GO" id="GO:0003779">
    <property type="term" value="F:actin binding"/>
    <property type="evidence" value="ECO:0007669"/>
    <property type="project" value="UniProtKB-KW"/>
</dbReference>
<dbReference type="GO" id="GO:0005634">
    <property type="term" value="C:nucleus"/>
    <property type="evidence" value="ECO:0007669"/>
    <property type="project" value="UniProtKB-SubCell"/>
</dbReference>
<dbReference type="InterPro" id="IPR007204">
    <property type="entry name" value="ARPC3"/>
</dbReference>
<evidence type="ECO:0000256" key="9">
    <source>
        <dbReference type="ARBA" id="ARBA00023273"/>
    </source>
</evidence>